<proteinExistence type="predicted"/>
<evidence type="ECO:0000256" key="1">
    <source>
        <dbReference type="SAM" id="MobiDB-lite"/>
    </source>
</evidence>
<sequence>MGKKHVKGRTTGAKKTAPKKSNLKVSKVSPFSHKPANIALVASSRPAGKNRPGIIKLPGAAAQDSLMTSAVTNPCLLTGKKGRKARQKLAKASGMSIDRAPTPKQVVPASVVPETALGAQHKQRLQNAVNSLPEKKDDLFEAFHKEAVKRELTRNDRRKDSKKAIKQLKTKQAKQRTGLTAKK</sequence>
<evidence type="ECO:0000313" key="2">
    <source>
        <dbReference type="EMBL" id="CAD8834237.1"/>
    </source>
</evidence>
<feature type="compositionally biased region" description="Basic and acidic residues" evidence="1">
    <location>
        <begin position="151"/>
        <end position="163"/>
    </location>
</feature>
<gene>
    <name evidence="2" type="ORF">NSCI0253_LOCUS8585</name>
</gene>
<accession>A0A7S0ZVR6</accession>
<dbReference type="AlphaFoldDB" id="A0A7S0ZVR6"/>
<reference evidence="2" key="1">
    <citation type="submission" date="2021-01" db="EMBL/GenBank/DDBJ databases">
        <authorList>
            <person name="Corre E."/>
            <person name="Pelletier E."/>
            <person name="Niang G."/>
            <person name="Scheremetjew M."/>
            <person name="Finn R."/>
            <person name="Kale V."/>
            <person name="Holt S."/>
            <person name="Cochrane G."/>
            <person name="Meng A."/>
            <person name="Brown T."/>
            <person name="Cohen L."/>
        </authorList>
    </citation>
    <scope>NUCLEOTIDE SEQUENCE</scope>
</reference>
<feature type="region of interest" description="Disordered" evidence="1">
    <location>
        <begin position="1"/>
        <end position="30"/>
    </location>
</feature>
<feature type="compositionally biased region" description="Basic residues" evidence="1">
    <location>
        <begin position="164"/>
        <end position="174"/>
    </location>
</feature>
<organism evidence="2">
    <name type="scientific">Noctiluca scintillans</name>
    <name type="common">Sea sparkle</name>
    <name type="synonym">Red tide dinoflagellate</name>
    <dbReference type="NCBI Taxonomy" id="2966"/>
    <lineage>
        <taxon>Eukaryota</taxon>
        <taxon>Sar</taxon>
        <taxon>Alveolata</taxon>
        <taxon>Dinophyceae</taxon>
        <taxon>Noctilucales</taxon>
        <taxon>Noctilucaceae</taxon>
        <taxon>Noctiluca</taxon>
    </lineage>
</organism>
<dbReference type="EMBL" id="HBFQ01012258">
    <property type="protein sequence ID" value="CAD8834237.1"/>
    <property type="molecule type" value="Transcribed_RNA"/>
</dbReference>
<protein>
    <submittedName>
        <fullName evidence="2">Uncharacterized protein</fullName>
    </submittedName>
</protein>
<name>A0A7S0ZVR6_NOCSC</name>
<feature type="region of interest" description="Disordered" evidence="1">
    <location>
        <begin position="151"/>
        <end position="183"/>
    </location>
</feature>